<accession>A0A9K3PLL8</accession>
<keyword evidence="4 5" id="KW-0413">Isomerase</keyword>
<feature type="compositionally biased region" description="Low complexity" evidence="6">
    <location>
        <begin position="44"/>
        <end position="56"/>
    </location>
</feature>
<proteinExistence type="predicted"/>
<keyword evidence="9" id="KW-1185">Reference proteome</keyword>
<keyword evidence="3 5" id="KW-0697">Rotamase</keyword>
<dbReference type="InterPro" id="IPR001179">
    <property type="entry name" value="PPIase_FKBP_dom"/>
</dbReference>
<evidence type="ECO:0000256" key="2">
    <source>
        <dbReference type="ARBA" id="ARBA00013194"/>
    </source>
</evidence>
<reference evidence="8" key="1">
    <citation type="journal article" date="2021" name="Sci. Rep.">
        <title>Diploid genomic architecture of Nitzschia inconspicua, an elite biomass production diatom.</title>
        <authorList>
            <person name="Oliver A."/>
            <person name="Podell S."/>
            <person name="Pinowska A."/>
            <person name="Traller J.C."/>
            <person name="Smith S.R."/>
            <person name="McClure R."/>
            <person name="Beliaev A."/>
            <person name="Bohutskyi P."/>
            <person name="Hill E.A."/>
            <person name="Rabines A."/>
            <person name="Zheng H."/>
            <person name="Allen L.Z."/>
            <person name="Kuo A."/>
            <person name="Grigoriev I.V."/>
            <person name="Allen A.E."/>
            <person name="Hazlebeck D."/>
            <person name="Allen E.E."/>
        </authorList>
    </citation>
    <scope>NUCLEOTIDE SEQUENCE</scope>
    <source>
        <strain evidence="8">Hildebrandi</strain>
    </source>
</reference>
<dbReference type="Pfam" id="PF00254">
    <property type="entry name" value="FKBP_C"/>
    <property type="match status" value="1"/>
</dbReference>
<name>A0A9K3PLL8_9STRA</name>
<dbReference type="AlphaFoldDB" id="A0A9K3PLL8"/>
<dbReference type="EMBL" id="JAGRRH010000017">
    <property type="protein sequence ID" value="KAG7351823.1"/>
    <property type="molecule type" value="Genomic_DNA"/>
</dbReference>
<evidence type="ECO:0000256" key="3">
    <source>
        <dbReference type="ARBA" id="ARBA00023110"/>
    </source>
</evidence>
<dbReference type="OrthoDB" id="1902587at2759"/>
<feature type="region of interest" description="Disordered" evidence="6">
    <location>
        <begin position="338"/>
        <end position="361"/>
    </location>
</feature>
<evidence type="ECO:0000313" key="8">
    <source>
        <dbReference type="EMBL" id="KAG7351823.1"/>
    </source>
</evidence>
<evidence type="ECO:0000259" key="7">
    <source>
        <dbReference type="PROSITE" id="PS50059"/>
    </source>
</evidence>
<feature type="region of interest" description="Disordered" evidence="6">
    <location>
        <begin position="43"/>
        <end position="62"/>
    </location>
</feature>
<sequence length="361" mass="38224">MPTTLVSLYSLGLFAVIIAYSSTSFIAPVNGFLPTVQYASKMNSSTGSSSGSSLTTAIHPPKKNLNQLQYSTTSGSPSTVVSMMGDDGYGNYYQEQQQQQQQQQQYNSDETTEVRVEPGTHDELMYALGVNLARQLGDIRPLVESGEELAQVAKGLLDTVVGRLNDDGQRLLLSSRGKELDDLIVSRANVLREKLELRGREMLKNMAETEGVIVLDTGVCVHVSEHGPQGPGQGVRPTTGSIVLIHYHGTLSDGTVFDSTLGGDPVKFPLAQVIPGWRDGVLNMHKGETAMLGIPPEQGYGPEGTPDGRIPGGSTLFFKLQLVDVLTGAVGGDPTLLGADGRQLGGGGGPGLVGADGRPLY</sequence>
<dbReference type="PANTHER" id="PTHR43811">
    <property type="entry name" value="FKBP-TYPE PEPTIDYL-PROLYL CIS-TRANS ISOMERASE FKPA"/>
    <property type="match status" value="1"/>
</dbReference>
<feature type="domain" description="PPIase FKBP-type" evidence="7">
    <location>
        <begin position="240"/>
        <end position="326"/>
    </location>
</feature>
<evidence type="ECO:0000256" key="5">
    <source>
        <dbReference type="PROSITE-ProRule" id="PRU00277"/>
    </source>
</evidence>
<feature type="compositionally biased region" description="Gly residues" evidence="6">
    <location>
        <begin position="343"/>
        <end position="354"/>
    </location>
</feature>
<evidence type="ECO:0000256" key="1">
    <source>
        <dbReference type="ARBA" id="ARBA00000971"/>
    </source>
</evidence>
<evidence type="ECO:0000256" key="4">
    <source>
        <dbReference type="ARBA" id="ARBA00023235"/>
    </source>
</evidence>
<gene>
    <name evidence="8" type="ORF">IV203_007871</name>
</gene>
<dbReference type="PROSITE" id="PS50059">
    <property type="entry name" value="FKBP_PPIASE"/>
    <property type="match status" value="1"/>
</dbReference>
<organism evidence="8 9">
    <name type="scientific">Nitzschia inconspicua</name>
    <dbReference type="NCBI Taxonomy" id="303405"/>
    <lineage>
        <taxon>Eukaryota</taxon>
        <taxon>Sar</taxon>
        <taxon>Stramenopiles</taxon>
        <taxon>Ochrophyta</taxon>
        <taxon>Bacillariophyta</taxon>
        <taxon>Bacillariophyceae</taxon>
        <taxon>Bacillariophycidae</taxon>
        <taxon>Bacillariales</taxon>
        <taxon>Bacillariaceae</taxon>
        <taxon>Nitzschia</taxon>
    </lineage>
</organism>
<reference evidence="8" key="2">
    <citation type="submission" date="2021-04" db="EMBL/GenBank/DDBJ databases">
        <authorList>
            <person name="Podell S."/>
        </authorList>
    </citation>
    <scope>NUCLEOTIDE SEQUENCE</scope>
    <source>
        <strain evidence="8">Hildebrandi</strain>
    </source>
</reference>
<dbReference type="Proteomes" id="UP000693970">
    <property type="component" value="Unassembled WGS sequence"/>
</dbReference>
<dbReference type="GO" id="GO:0003755">
    <property type="term" value="F:peptidyl-prolyl cis-trans isomerase activity"/>
    <property type="evidence" value="ECO:0007669"/>
    <property type="project" value="UniProtKB-KW"/>
</dbReference>
<comment type="caution">
    <text evidence="8">The sequence shown here is derived from an EMBL/GenBank/DDBJ whole genome shotgun (WGS) entry which is preliminary data.</text>
</comment>
<comment type="catalytic activity">
    <reaction evidence="1 5">
        <text>[protein]-peptidylproline (omega=180) = [protein]-peptidylproline (omega=0)</text>
        <dbReference type="Rhea" id="RHEA:16237"/>
        <dbReference type="Rhea" id="RHEA-COMP:10747"/>
        <dbReference type="Rhea" id="RHEA-COMP:10748"/>
        <dbReference type="ChEBI" id="CHEBI:83833"/>
        <dbReference type="ChEBI" id="CHEBI:83834"/>
        <dbReference type="EC" id="5.2.1.8"/>
    </reaction>
</comment>
<protein>
    <recommendedName>
        <fullName evidence="2 5">peptidylprolyl isomerase</fullName>
        <ecNumber evidence="2 5">5.2.1.8</ecNumber>
    </recommendedName>
</protein>
<evidence type="ECO:0000313" key="9">
    <source>
        <dbReference type="Proteomes" id="UP000693970"/>
    </source>
</evidence>
<evidence type="ECO:0000256" key="6">
    <source>
        <dbReference type="SAM" id="MobiDB-lite"/>
    </source>
</evidence>
<dbReference type="EC" id="5.2.1.8" evidence="2 5"/>
<dbReference type="PANTHER" id="PTHR43811:SF19">
    <property type="entry name" value="39 KDA FK506-BINDING NUCLEAR PROTEIN"/>
    <property type="match status" value="1"/>
</dbReference>